<comment type="caution">
    <text evidence="1">The sequence shown here is derived from an EMBL/GenBank/DDBJ whole genome shotgun (WGS) entry which is preliminary data.</text>
</comment>
<accession>A0A511YZU9</accession>
<evidence type="ECO:0008006" key="3">
    <source>
        <dbReference type="Google" id="ProtNLM"/>
    </source>
</evidence>
<keyword evidence="2" id="KW-1185">Reference proteome</keyword>
<proteinExistence type="predicted"/>
<organism evidence="1 2">
    <name type="scientific">Actinotalea fermentans</name>
    <dbReference type="NCBI Taxonomy" id="43671"/>
    <lineage>
        <taxon>Bacteria</taxon>
        <taxon>Bacillati</taxon>
        <taxon>Actinomycetota</taxon>
        <taxon>Actinomycetes</taxon>
        <taxon>Micrococcales</taxon>
        <taxon>Cellulomonadaceae</taxon>
        <taxon>Actinotalea</taxon>
    </lineage>
</organism>
<name>A0A511YZU9_9CELL</name>
<dbReference type="InterPro" id="IPR036188">
    <property type="entry name" value="FAD/NAD-bd_sf"/>
</dbReference>
<sequence length="102" mass="10433">MSLRRGGGQRVGSYVPVGTSVICTTGSPHALALAPLCAKRTRGSLRTGAGVRATVIFELETAGVFAVGDVRSGSVRRAASAVAEGAVALPLVHDHLIRAGRR</sequence>
<dbReference type="EMBL" id="BJYK01000009">
    <property type="protein sequence ID" value="GEN80646.1"/>
    <property type="molecule type" value="Genomic_DNA"/>
</dbReference>
<dbReference type="AlphaFoldDB" id="A0A511YZU9"/>
<reference evidence="1 2" key="1">
    <citation type="submission" date="2019-07" db="EMBL/GenBank/DDBJ databases">
        <title>Whole genome shotgun sequence of Actinotalea fermentans NBRC 105374.</title>
        <authorList>
            <person name="Hosoyama A."/>
            <person name="Uohara A."/>
            <person name="Ohji S."/>
            <person name="Ichikawa N."/>
        </authorList>
    </citation>
    <scope>NUCLEOTIDE SEQUENCE [LARGE SCALE GENOMIC DNA]</scope>
    <source>
        <strain evidence="1 2">NBRC 105374</strain>
    </source>
</reference>
<evidence type="ECO:0000313" key="1">
    <source>
        <dbReference type="EMBL" id="GEN80646.1"/>
    </source>
</evidence>
<dbReference type="Gene3D" id="3.50.50.60">
    <property type="entry name" value="FAD/NAD(P)-binding domain"/>
    <property type="match status" value="1"/>
</dbReference>
<protein>
    <recommendedName>
        <fullName evidence="3">FAD/NAD(P)-binding domain-containing protein</fullName>
    </recommendedName>
</protein>
<evidence type="ECO:0000313" key="2">
    <source>
        <dbReference type="Proteomes" id="UP000321484"/>
    </source>
</evidence>
<dbReference type="Proteomes" id="UP000321484">
    <property type="component" value="Unassembled WGS sequence"/>
</dbReference>
<gene>
    <name evidence="1" type="ORF">AFE02nite_23800</name>
</gene>